<reference evidence="2" key="2">
    <citation type="journal article" date="2021" name="Genome Biol. Evol.">
        <title>Developing a high-quality reference genome for a parasitic bivalve with doubly uniparental inheritance (Bivalvia: Unionida).</title>
        <authorList>
            <person name="Smith C.H."/>
        </authorList>
    </citation>
    <scope>NUCLEOTIDE SEQUENCE</scope>
    <source>
        <strain evidence="2">CHS0354</strain>
        <tissue evidence="2">Mantle</tissue>
    </source>
</reference>
<gene>
    <name evidence="2" type="ORF">CHS0354_010726</name>
</gene>
<reference evidence="2" key="1">
    <citation type="journal article" date="2021" name="Genome Biol. Evol.">
        <title>A High-Quality Reference Genome for a Parasitic Bivalve with Doubly Uniparental Inheritance (Bivalvia: Unionida).</title>
        <authorList>
            <person name="Smith C.H."/>
        </authorList>
    </citation>
    <scope>NUCLEOTIDE SEQUENCE</scope>
    <source>
        <strain evidence="2">CHS0354</strain>
    </source>
</reference>
<feature type="domain" description="DZIP3-like HEPN" evidence="1">
    <location>
        <begin position="258"/>
        <end position="365"/>
    </location>
</feature>
<dbReference type="EMBL" id="JAEAOA010000674">
    <property type="protein sequence ID" value="KAK3598549.1"/>
    <property type="molecule type" value="Genomic_DNA"/>
</dbReference>
<sequence length="389" mass="44822">MEQLNIISKPKSFNENGEKVEDFYLTPCMLRQETPVEVFSPEHDPRLVSTPILCWVFTDNFLPPPIFHRLLAACVSRWPVTKNKETSEYLIFCGCCVFDLGLFHRLTLHFKNHVVFARITKMVIDDVKTPDAKVCSRVRKFIGLNLFKITSYLGQNLQYDLRLECPISQIKADDGRFCCLPFHMWFADEGHDPDAPIMPQHMNHARLCVAVVSVCGSALREILLTHVPPSYTDIYKAILASKDHLINKRQARSGKWLNALLSYEQSQVVFQGPYGRNIADVNQFDISLLYILIRNVSNVAPPAMVGWGNDPPDQPRDRSLGASVERIRLYRNEIVGHSMDGMVSRQKFDKYWNKVDTVLQDVEDAIHRKVFREQLERHKRQVISIYEAC</sequence>
<evidence type="ECO:0000313" key="2">
    <source>
        <dbReference type="EMBL" id="KAK3598549.1"/>
    </source>
</evidence>
<proteinExistence type="predicted"/>
<organism evidence="2 3">
    <name type="scientific">Potamilus streckersoni</name>
    <dbReference type="NCBI Taxonomy" id="2493646"/>
    <lineage>
        <taxon>Eukaryota</taxon>
        <taxon>Metazoa</taxon>
        <taxon>Spiralia</taxon>
        <taxon>Lophotrochozoa</taxon>
        <taxon>Mollusca</taxon>
        <taxon>Bivalvia</taxon>
        <taxon>Autobranchia</taxon>
        <taxon>Heteroconchia</taxon>
        <taxon>Palaeoheterodonta</taxon>
        <taxon>Unionida</taxon>
        <taxon>Unionoidea</taxon>
        <taxon>Unionidae</taxon>
        <taxon>Ambleminae</taxon>
        <taxon>Lampsilini</taxon>
        <taxon>Potamilus</taxon>
    </lineage>
</organism>
<dbReference type="InterPro" id="IPR041249">
    <property type="entry name" value="HEPN_DZIP3"/>
</dbReference>
<evidence type="ECO:0000259" key="1">
    <source>
        <dbReference type="Pfam" id="PF18738"/>
    </source>
</evidence>
<name>A0AAE0SVJ3_9BIVA</name>
<dbReference type="Proteomes" id="UP001195483">
    <property type="component" value="Unassembled WGS sequence"/>
</dbReference>
<dbReference type="AlphaFoldDB" id="A0AAE0SVJ3"/>
<keyword evidence="3" id="KW-1185">Reference proteome</keyword>
<comment type="caution">
    <text evidence="2">The sequence shown here is derived from an EMBL/GenBank/DDBJ whole genome shotgun (WGS) entry which is preliminary data.</text>
</comment>
<accession>A0AAE0SVJ3</accession>
<dbReference type="Pfam" id="PF18738">
    <property type="entry name" value="HEPN_DZIP3"/>
    <property type="match status" value="1"/>
</dbReference>
<protein>
    <recommendedName>
        <fullName evidence="1">DZIP3-like HEPN domain-containing protein</fullName>
    </recommendedName>
</protein>
<reference evidence="2" key="3">
    <citation type="submission" date="2023-05" db="EMBL/GenBank/DDBJ databases">
        <authorList>
            <person name="Smith C.H."/>
        </authorList>
    </citation>
    <scope>NUCLEOTIDE SEQUENCE</scope>
    <source>
        <strain evidence="2">CHS0354</strain>
        <tissue evidence="2">Mantle</tissue>
    </source>
</reference>
<evidence type="ECO:0000313" key="3">
    <source>
        <dbReference type="Proteomes" id="UP001195483"/>
    </source>
</evidence>